<protein>
    <submittedName>
        <fullName evidence="1">Uncharacterized protein</fullName>
    </submittedName>
</protein>
<accession>A0A5B7D6T8</accession>
<name>A0A5B7D6T8_PORTR</name>
<comment type="caution">
    <text evidence="1">The sequence shown here is derived from an EMBL/GenBank/DDBJ whole genome shotgun (WGS) entry which is preliminary data.</text>
</comment>
<evidence type="ECO:0000313" key="1">
    <source>
        <dbReference type="EMBL" id="MPC17000.1"/>
    </source>
</evidence>
<reference evidence="1 2" key="1">
    <citation type="submission" date="2019-05" db="EMBL/GenBank/DDBJ databases">
        <title>Another draft genome of Portunus trituberculatus and its Hox gene families provides insights of decapod evolution.</title>
        <authorList>
            <person name="Jeong J.-H."/>
            <person name="Song I."/>
            <person name="Kim S."/>
            <person name="Choi T."/>
            <person name="Kim D."/>
            <person name="Ryu S."/>
            <person name="Kim W."/>
        </authorList>
    </citation>
    <scope>NUCLEOTIDE SEQUENCE [LARGE SCALE GENOMIC DNA]</scope>
    <source>
        <tissue evidence="1">Muscle</tissue>
    </source>
</reference>
<dbReference type="EMBL" id="VSRR010000553">
    <property type="protein sequence ID" value="MPC17000.1"/>
    <property type="molecule type" value="Genomic_DNA"/>
</dbReference>
<keyword evidence="2" id="KW-1185">Reference proteome</keyword>
<organism evidence="1 2">
    <name type="scientific">Portunus trituberculatus</name>
    <name type="common">Swimming crab</name>
    <name type="synonym">Neptunus trituberculatus</name>
    <dbReference type="NCBI Taxonomy" id="210409"/>
    <lineage>
        <taxon>Eukaryota</taxon>
        <taxon>Metazoa</taxon>
        <taxon>Ecdysozoa</taxon>
        <taxon>Arthropoda</taxon>
        <taxon>Crustacea</taxon>
        <taxon>Multicrustacea</taxon>
        <taxon>Malacostraca</taxon>
        <taxon>Eumalacostraca</taxon>
        <taxon>Eucarida</taxon>
        <taxon>Decapoda</taxon>
        <taxon>Pleocyemata</taxon>
        <taxon>Brachyura</taxon>
        <taxon>Eubrachyura</taxon>
        <taxon>Portunoidea</taxon>
        <taxon>Portunidae</taxon>
        <taxon>Portuninae</taxon>
        <taxon>Portunus</taxon>
    </lineage>
</organism>
<evidence type="ECO:0000313" key="2">
    <source>
        <dbReference type="Proteomes" id="UP000324222"/>
    </source>
</evidence>
<dbReference type="Proteomes" id="UP000324222">
    <property type="component" value="Unassembled WGS sequence"/>
</dbReference>
<sequence>MARGEEQNILARFLHRPAAVRKEEEELVAVEVAAAVVVGQKVEGRLSPKISTFPRQPANPCRPPPPLTFTPIVSVSPSLTCIDRSLWQIIPPCSDL</sequence>
<proteinExistence type="predicted"/>
<dbReference type="AlphaFoldDB" id="A0A5B7D6T8"/>
<gene>
    <name evidence="1" type="ORF">E2C01_009843</name>
</gene>